<name>A0ABV8UIW5_9PROT</name>
<evidence type="ECO:0000256" key="3">
    <source>
        <dbReference type="ARBA" id="ARBA00022679"/>
    </source>
</evidence>
<dbReference type="CDD" id="cd18093">
    <property type="entry name" value="SpoU-like_TrmJ"/>
    <property type="match status" value="1"/>
</dbReference>
<dbReference type="GO" id="GO:0032259">
    <property type="term" value="P:methylation"/>
    <property type="evidence" value="ECO:0007669"/>
    <property type="project" value="UniProtKB-KW"/>
</dbReference>
<dbReference type="InterPro" id="IPR029026">
    <property type="entry name" value="tRNA_m1G_MTases_N"/>
</dbReference>
<evidence type="ECO:0000313" key="7">
    <source>
        <dbReference type="Proteomes" id="UP001595799"/>
    </source>
</evidence>
<dbReference type="PANTHER" id="PTHR42786">
    <property type="entry name" value="TRNA/RRNA METHYLTRANSFERASE"/>
    <property type="match status" value="1"/>
</dbReference>
<proteinExistence type="inferred from homology"/>
<sequence>METFQDESDPAAVTLRQADAPAVILVAPQLGENIGMTARAMLNCGLTDLRLVQPRDGWPNRDAVTAASGATEVLDRTRVYDSTRDAVADLHRLYVTTGRNRELVKPVLTARAAAAEVHDHASVGHRSGVLFGPERTGLENDDLALGDAIIRVPLNPAYKSLNLAQAVLIFAYEWFQYGSDDEPRQLPMGNSRPAERGKVVEFFERLENLLEVKGYFHPPEKRPAMVRNLRSFFLRAEPTDQEIRTLHGVVSALLGAKMKRARSPAQSEDGDRDE</sequence>
<comment type="caution">
    <text evidence="6">The sequence shown here is derived from an EMBL/GenBank/DDBJ whole genome shotgun (WGS) entry which is preliminary data.</text>
</comment>
<evidence type="ECO:0000256" key="4">
    <source>
        <dbReference type="ARBA" id="ARBA00022691"/>
    </source>
</evidence>
<dbReference type="Proteomes" id="UP001595799">
    <property type="component" value="Unassembled WGS sequence"/>
</dbReference>
<comment type="similarity">
    <text evidence="1">Belongs to the class IV-like SAM-binding methyltransferase superfamily. RNA methyltransferase TrmH family.</text>
</comment>
<dbReference type="Gene3D" id="1.10.8.590">
    <property type="match status" value="1"/>
</dbReference>
<evidence type="ECO:0000256" key="2">
    <source>
        <dbReference type="ARBA" id="ARBA00022603"/>
    </source>
</evidence>
<evidence type="ECO:0000313" key="6">
    <source>
        <dbReference type="EMBL" id="MFC4351217.1"/>
    </source>
</evidence>
<dbReference type="InterPro" id="IPR029028">
    <property type="entry name" value="Alpha/beta_knot_MTases"/>
</dbReference>
<dbReference type="GO" id="GO:0008168">
    <property type="term" value="F:methyltransferase activity"/>
    <property type="evidence" value="ECO:0007669"/>
    <property type="project" value="UniProtKB-KW"/>
</dbReference>
<feature type="domain" description="tRNA/rRNA methyltransferase SpoU type" evidence="5">
    <location>
        <begin position="22"/>
        <end position="172"/>
    </location>
</feature>
<dbReference type="PANTHER" id="PTHR42786:SF7">
    <property type="entry name" value="TRNA_RRNA METHYLTRANSFERASE SPOU TYPE DOMAIN-CONTAINING PROTEIN"/>
    <property type="match status" value="1"/>
</dbReference>
<dbReference type="RefSeq" id="WP_382421554.1">
    <property type="nucleotide sequence ID" value="NZ_JBHSCW010000003.1"/>
</dbReference>
<dbReference type="SUPFAM" id="SSF75217">
    <property type="entry name" value="alpha/beta knot"/>
    <property type="match status" value="1"/>
</dbReference>
<keyword evidence="4" id="KW-0949">S-adenosyl-L-methionine</keyword>
<dbReference type="PIRSF" id="PIRSF004808">
    <property type="entry name" value="LasT"/>
    <property type="match status" value="1"/>
</dbReference>
<keyword evidence="3" id="KW-0808">Transferase</keyword>
<reference evidence="7" key="1">
    <citation type="journal article" date="2019" name="Int. J. Syst. Evol. Microbiol.">
        <title>The Global Catalogue of Microorganisms (GCM) 10K type strain sequencing project: providing services to taxonomists for standard genome sequencing and annotation.</title>
        <authorList>
            <consortium name="The Broad Institute Genomics Platform"/>
            <consortium name="The Broad Institute Genome Sequencing Center for Infectious Disease"/>
            <person name="Wu L."/>
            <person name="Ma J."/>
        </authorList>
    </citation>
    <scope>NUCLEOTIDE SEQUENCE [LARGE SCALE GENOMIC DNA]</scope>
    <source>
        <strain evidence="7">CECT 8472</strain>
    </source>
</reference>
<keyword evidence="2 6" id="KW-0489">Methyltransferase</keyword>
<gene>
    <name evidence="6" type="ORF">ACFOW6_06625</name>
</gene>
<accession>A0ABV8UIW5</accession>
<evidence type="ECO:0000256" key="1">
    <source>
        <dbReference type="ARBA" id="ARBA00007228"/>
    </source>
</evidence>
<dbReference type="InterPro" id="IPR001537">
    <property type="entry name" value="SpoU_MeTrfase"/>
</dbReference>
<organism evidence="6 7">
    <name type="scientific">Fodinicurvata halophila</name>
    <dbReference type="NCBI Taxonomy" id="1419723"/>
    <lineage>
        <taxon>Bacteria</taxon>
        <taxon>Pseudomonadati</taxon>
        <taxon>Pseudomonadota</taxon>
        <taxon>Alphaproteobacteria</taxon>
        <taxon>Rhodospirillales</taxon>
        <taxon>Rhodovibrionaceae</taxon>
        <taxon>Fodinicurvata</taxon>
    </lineage>
</organism>
<evidence type="ECO:0000259" key="5">
    <source>
        <dbReference type="Pfam" id="PF00588"/>
    </source>
</evidence>
<dbReference type="InterPro" id="IPR004384">
    <property type="entry name" value="RNA_MeTrfase_TrmJ/LasT"/>
</dbReference>
<keyword evidence="7" id="KW-1185">Reference proteome</keyword>
<dbReference type="Pfam" id="PF00588">
    <property type="entry name" value="SpoU_methylase"/>
    <property type="match status" value="1"/>
</dbReference>
<dbReference type="EMBL" id="JBHSCW010000003">
    <property type="protein sequence ID" value="MFC4351217.1"/>
    <property type="molecule type" value="Genomic_DNA"/>
</dbReference>
<dbReference type="Gene3D" id="3.40.1280.10">
    <property type="match status" value="1"/>
</dbReference>
<protein>
    <submittedName>
        <fullName evidence="6">RNA methyltransferase</fullName>
    </submittedName>
</protein>